<dbReference type="EMBL" id="MG746602">
    <property type="protein sequence ID" value="AUO78832.1"/>
    <property type="molecule type" value="Genomic_DNA"/>
</dbReference>
<reference evidence="2" key="1">
    <citation type="submission" date="2018-01" db="EMBL/GenBank/DDBJ databases">
        <title>Direct submission.</title>
        <authorList>
            <person name="Ciacci N."/>
        </authorList>
    </citation>
    <scope>NUCLEOTIDE SEQUENCE [LARGE SCALE GENOMIC DNA]</scope>
</reference>
<evidence type="ECO:0000313" key="2">
    <source>
        <dbReference type="Proteomes" id="UP000240294"/>
    </source>
</evidence>
<evidence type="ECO:0000313" key="1">
    <source>
        <dbReference type="EMBL" id="AUO78832.1"/>
    </source>
</evidence>
<proteinExistence type="predicted"/>
<gene>
    <name evidence="1" type="ORF">vBKpnF48_207</name>
</gene>
<name>A0A2I6UFS9_9CAUD</name>
<keyword evidence="2" id="KW-1185">Reference proteome</keyword>
<accession>A0A2I6UFS9</accession>
<sequence>MIPVSNGFNHGEIQLIMAGLPKSGFHLKILKKRLEQGDYIVMTNFESSIDLEKLKDRYAL</sequence>
<dbReference type="Proteomes" id="UP000240294">
    <property type="component" value="Genome"/>
</dbReference>
<protein>
    <submittedName>
        <fullName evidence="1">Uncharacterized protein</fullName>
    </submittedName>
</protein>
<organism evidence="1 2">
    <name type="scientific">Klebsiella phage vB_Kpn_F48</name>
    <dbReference type="NCBI Taxonomy" id="2070028"/>
    <lineage>
        <taxon>Viruses</taxon>
        <taxon>Duplodnaviria</taxon>
        <taxon>Heunggongvirae</taxon>
        <taxon>Uroviricota</taxon>
        <taxon>Caudoviricetes</taxon>
        <taxon>Marfavirus</taxon>
        <taxon>Marfavirus F48</taxon>
    </lineage>
</organism>